<keyword evidence="1" id="KW-0472">Membrane</keyword>
<keyword evidence="1" id="KW-0812">Transmembrane</keyword>
<feature type="transmembrane region" description="Helical" evidence="1">
    <location>
        <begin position="126"/>
        <end position="145"/>
    </location>
</feature>
<proteinExistence type="predicted"/>
<keyword evidence="3" id="KW-1185">Reference proteome</keyword>
<evidence type="ECO:0000256" key="1">
    <source>
        <dbReference type="SAM" id="Phobius"/>
    </source>
</evidence>
<evidence type="ECO:0000313" key="2">
    <source>
        <dbReference type="EMBL" id="MDV2080596.1"/>
    </source>
</evidence>
<comment type="caution">
    <text evidence="2">The sequence shown here is derived from an EMBL/GenBank/DDBJ whole genome shotgun (WGS) entry which is preliminary data.</text>
</comment>
<name>A0ABU3W2F2_9GAMM</name>
<dbReference type="Proteomes" id="UP001269819">
    <property type="component" value="Unassembled WGS sequence"/>
</dbReference>
<dbReference type="RefSeq" id="WP_316974985.1">
    <property type="nucleotide sequence ID" value="NZ_JAWIIJ010000016.1"/>
</dbReference>
<feature type="transmembrane region" description="Helical" evidence="1">
    <location>
        <begin position="39"/>
        <end position="60"/>
    </location>
</feature>
<organism evidence="2 3">
    <name type="scientific">Marinobacter xestospongiae</name>
    <dbReference type="NCBI Taxonomy" id="994319"/>
    <lineage>
        <taxon>Bacteria</taxon>
        <taxon>Pseudomonadati</taxon>
        <taxon>Pseudomonadota</taxon>
        <taxon>Gammaproteobacteria</taxon>
        <taxon>Pseudomonadales</taxon>
        <taxon>Marinobacteraceae</taxon>
        <taxon>Marinobacter</taxon>
    </lineage>
</organism>
<evidence type="ECO:0000313" key="3">
    <source>
        <dbReference type="Proteomes" id="UP001269819"/>
    </source>
</evidence>
<reference evidence="2 3" key="1">
    <citation type="submission" date="2023-10" db="EMBL/GenBank/DDBJ databases">
        <title>Characteristics and mechanism of a salt-tolerant marine origin heterotrophic nitrifying- aerobic denitrifying bacteria Marinobacter xestospongiae HN1.</title>
        <authorList>
            <person name="Qi R."/>
        </authorList>
    </citation>
    <scope>NUCLEOTIDE SEQUENCE [LARGE SCALE GENOMIC DNA]</scope>
    <source>
        <strain evidence="2 3">HN1</strain>
    </source>
</reference>
<dbReference type="InterPro" id="IPR021836">
    <property type="entry name" value="DUF3429"/>
</dbReference>
<feature type="transmembrane region" description="Helical" evidence="1">
    <location>
        <begin position="97"/>
        <end position="114"/>
    </location>
</feature>
<protein>
    <submittedName>
        <fullName evidence="2">DUF3429 domain-containing protein</fullName>
    </submittedName>
</protein>
<gene>
    <name evidence="2" type="ORF">RYS15_18075</name>
</gene>
<dbReference type="Pfam" id="PF11911">
    <property type="entry name" value="DUF3429"/>
    <property type="match status" value="1"/>
</dbReference>
<keyword evidence="1" id="KW-1133">Transmembrane helix</keyword>
<accession>A0ABU3W2F2</accession>
<dbReference type="EMBL" id="JAWIIJ010000016">
    <property type="protein sequence ID" value="MDV2080596.1"/>
    <property type="molecule type" value="Genomic_DNA"/>
</dbReference>
<feature type="transmembrane region" description="Helical" evidence="1">
    <location>
        <begin position="72"/>
        <end position="91"/>
    </location>
</feature>
<sequence length="146" mass="15956">MIAIARLAVAVGLLGLLPFLAGAAAVLLWPERQAQMMDLFYLYSAGILVFMAGVYWPIGLQLQQHCYPVSPVVVMALSQAFFVAAGVAVLLPMTIQAVLFPLAYLLLYLVDAVWMKSFWPAWYLRLRLVLTAVAMATQVAVGVVLL</sequence>